<protein>
    <recommendedName>
        <fullName evidence="12">Chromatin modification-related protein EAF6</fullName>
    </recommendedName>
</protein>
<feature type="coiled-coil region" evidence="8">
    <location>
        <begin position="2"/>
        <end position="29"/>
    </location>
</feature>
<dbReference type="GO" id="GO:0000123">
    <property type="term" value="C:histone acetyltransferase complex"/>
    <property type="evidence" value="ECO:0007669"/>
    <property type="project" value="InterPro"/>
</dbReference>
<organism evidence="10 11">
    <name type="scientific">Naegleria fowleri</name>
    <name type="common">Brain eating amoeba</name>
    <dbReference type="NCBI Taxonomy" id="5763"/>
    <lineage>
        <taxon>Eukaryota</taxon>
        <taxon>Discoba</taxon>
        <taxon>Heterolobosea</taxon>
        <taxon>Tetramitia</taxon>
        <taxon>Eutetramitia</taxon>
        <taxon>Vahlkampfiidae</taxon>
        <taxon>Naegleria</taxon>
    </lineage>
</organism>
<dbReference type="VEuPathDB" id="AmoebaDB:FDP41_012242"/>
<comment type="similarity">
    <text evidence="2">Belongs to the EAF6 family.</text>
</comment>
<dbReference type="Pfam" id="PF09340">
    <property type="entry name" value="NuA4"/>
    <property type="match status" value="1"/>
</dbReference>
<evidence type="ECO:0000256" key="9">
    <source>
        <dbReference type="SAM" id="MobiDB-lite"/>
    </source>
</evidence>
<sequence length="188" mass="20849">MMERLLERKQQLEAELKCIQDSINRAEEAYFQETIHHGNIIKGFEGYLKMEKLGSSSGSSSGSGTSGSSSSSSQKFKSSSSSSVSQFLKNNKNRVFSESSFAFPRPYPLASGSANSYHATKSAQIGRVEFVDDDSLVLDPIHVRSDHTTKIIHRSEFEDGISSTNSLSQKIPTSNFNEGDQPKHYRKQ</sequence>
<dbReference type="PANTHER" id="PTHR13476">
    <property type="entry name" value="CHROMATIN MODIFICATION-RELATED PROTEIN MEAF6"/>
    <property type="match status" value="1"/>
</dbReference>
<dbReference type="EMBL" id="VFQX01000013">
    <property type="protein sequence ID" value="KAF0981585.1"/>
    <property type="molecule type" value="Genomic_DNA"/>
</dbReference>
<dbReference type="InterPro" id="IPR015418">
    <property type="entry name" value="Eaf6"/>
</dbReference>
<evidence type="ECO:0000256" key="6">
    <source>
        <dbReference type="ARBA" id="ARBA00023163"/>
    </source>
</evidence>
<dbReference type="OrthoDB" id="440324at2759"/>
<comment type="subcellular location">
    <subcellularLocation>
        <location evidence="1">Nucleus</location>
    </subcellularLocation>
</comment>
<keyword evidence="4" id="KW-0805">Transcription regulation</keyword>
<feature type="region of interest" description="Disordered" evidence="9">
    <location>
        <begin position="53"/>
        <end position="84"/>
    </location>
</feature>
<evidence type="ECO:0000256" key="1">
    <source>
        <dbReference type="ARBA" id="ARBA00004123"/>
    </source>
</evidence>
<feature type="region of interest" description="Disordered" evidence="9">
    <location>
        <begin position="158"/>
        <end position="188"/>
    </location>
</feature>
<evidence type="ECO:0000313" key="11">
    <source>
        <dbReference type="Proteomes" id="UP000444721"/>
    </source>
</evidence>
<keyword evidence="6" id="KW-0804">Transcription</keyword>
<evidence type="ECO:0008006" key="12">
    <source>
        <dbReference type="Google" id="ProtNLM"/>
    </source>
</evidence>
<keyword evidence="7" id="KW-0539">Nucleus</keyword>
<dbReference type="OMA" id="IHRSEFE"/>
<dbReference type="GO" id="GO:0005634">
    <property type="term" value="C:nucleus"/>
    <property type="evidence" value="ECO:0007669"/>
    <property type="project" value="UniProtKB-SubCell"/>
</dbReference>
<evidence type="ECO:0000256" key="5">
    <source>
        <dbReference type="ARBA" id="ARBA00023054"/>
    </source>
</evidence>
<evidence type="ECO:0000256" key="4">
    <source>
        <dbReference type="ARBA" id="ARBA00023015"/>
    </source>
</evidence>
<dbReference type="Proteomes" id="UP000444721">
    <property type="component" value="Unassembled WGS sequence"/>
</dbReference>
<keyword evidence="3" id="KW-0156">Chromatin regulator</keyword>
<feature type="compositionally biased region" description="Polar residues" evidence="9">
    <location>
        <begin position="161"/>
        <end position="178"/>
    </location>
</feature>
<evidence type="ECO:0000256" key="8">
    <source>
        <dbReference type="SAM" id="Coils"/>
    </source>
</evidence>
<keyword evidence="11" id="KW-1185">Reference proteome</keyword>
<reference evidence="10 11" key="1">
    <citation type="journal article" date="2019" name="Sci. Rep.">
        <title>Nanopore sequencing improves the draft genome of the human pathogenic amoeba Naegleria fowleri.</title>
        <authorList>
            <person name="Liechti N."/>
            <person name="Schurch N."/>
            <person name="Bruggmann R."/>
            <person name="Wittwer M."/>
        </authorList>
    </citation>
    <scope>NUCLEOTIDE SEQUENCE [LARGE SCALE GENOMIC DNA]</scope>
    <source>
        <strain evidence="10 11">ATCC 30894</strain>
    </source>
</reference>
<evidence type="ECO:0000313" key="10">
    <source>
        <dbReference type="EMBL" id="KAF0981585.1"/>
    </source>
</evidence>
<dbReference type="VEuPathDB" id="AmoebaDB:NfTy_039010"/>
<feature type="compositionally biased region" description="Low complexity" evidence="9">
    <location>
        <begin position="54"/>
        <end position="84"/>
    </location>
</feature>
<accession>A0A6A5C816</accession>
<evidence type="ECO:0000256" key="2">
    <source>
        <dbReference type="ARBA" id="ARBA00010916"/>
    </source>
</evidence>
<evidence type="ECO:0000256" key="3">
    <source>
        <dbReference type="ARBA" id="ARBA00022853"/>
    </source>
</evidence>
<gene>
    <name evidence="10" type="ORF">FDP41_012242</name>
</gene>
<dbReference type="GO" id="GO:0006325">
    <property type="term" value="P:chromatin organization"/>
    <property type="evidence" value="ECO:0007669"/>
    <property type="project" value="UniProtKB-KW"/>
</dbReference>
<comment type="caution">
    <text evidence="10">The sequence shown here is derived from an EMBL/GenBank/DDBJ whole genome shotgun (WGS) entry which is preliminary data.</text>
</comment>
<dbReference type="VEuPathDB" id="AmoebaDB:NF0052110"/>
<dbReference type="GeneID" id="68119457"/>
<keyword evidence="5 8" id="KW-0175">Coiled coil</keyword>
<dbReference type="AlphaFoldDB" id="A0A6A5C816"/>
<dbReference type="RefSeq" id="XP_044566298.1">
    <property type="nucleotide sequence ID" value="XM_044702740.1"/>
</dbReference>
<name>A0A6A5C816_NAEFO</name>
<evidence type="ECO:0000256" key="7">
    <source>
        <dbReference type="ARBA" id="ARBA00023242"/>
    </source>
</evidence>
<proteinExistence type="inferred from homology"/>